<accession>A0AAV0VEQ4</accession>
<evidence type="ECO:0000313" key="1">
    <source>
        <dbReference type="EMBL" id="CAI5746898.1"/>
    </source>
</evidence>
<comment type="caution">
    <text evidence="1">The sequence shown here is derived from an EMBL/GenBank/DDBJ whole genome shotgun (WGS) entry which is preliminary data.</text>
</comment>
<dbReference type="EMBL" id="CANTFM010002642">
    <property type="protein sequence ID" value="CAI5746898.1"/>
    <property type="molecule type" value="Genomic_DNA"/>
</dbReference>
<proteinExistence type="predicted"/>
<gene>
    <name evidence="1" type="ORF">PDE001_LOCUS11843</name>
</gene>
<keyword evidence="2" id="KW-1185">Reference proteome</keyword>
<evidence type="ECO:0000313" key="2">
    <source>
        <dbReference type="Proteomes" id="UP001162029"/>
    </source>
</evidence>
<organism evidence="1 2">
    <name type="scientific">Peronospora destructor</name>
    <dbReference type="NCBI Taxonomy" id="86335"/>
    <lineage>
        <taxon>Eukaryota</taxon>
        <taxon>Sar</taxon>
        <taxon>Stramenopiles</taxon>
        <taxon>Oomycota</taxon>
        <taxon>Peronosporomycetes</taxon>
        <taxon>Peronosporales</taxon>
        <taxon>Peronosporaceae</taxon>
        <taxon>Peronospora</taxon>
    </lineage>
</organism>
<dbReference type="AlphaFoldDB" id="A0AAV0VEQ4"/>
<dbReference type="PANTHER" id="PTHR42254:SF1">
    <property type="entry name" value="CALCINEURIN-LIKE PHOSPHOESTERASE DOMAIN-CONTAINING PROTEIN"/>
    <property type="match status" value="1"/>
</dbReference>
<dbReference type="Proteomes" id="UP001162029">
    <property type="component" value="Unassembled WGS sequence"/>
</dbReference>
<dbReference type="PANTHER" id="PTHR42254">
    <property type="entry name" value="METALLOPHOS DOMAIN-CONTAINING PROTEIN"/>
    <property type="match status" value="1"/>
</dbReference>
<name>A0AAV0VEQ4_9STRA</name>
<sequence length="149" mass="16554">MGRHIVATGMPIPLPDAIASQVSENGIRRVIIGHAPHGNCQTVIKQPHQQHDTCARDPSMVFQDVIMCDTSYSDARAPDNRGGAASEVVVEPSGRMLVNGVFENGHCIKYKLDEDPWVGRWLRDGTMNGYSYSYFYHSVAKLREIGLRN</sequence>
<protein>
    <submittedName>
        <fullName evidence="1">Uncharacterized protein</fullName>
    </submittedName>
</protein>
<reference evidence="1" key="1">
    <citation type="submission" date="2022-12" db="EMBL/GenBank/DDBJ databases">
        <authorList>
            <person name="Webb A."/>
        </authorList>
    </citation>
    <scope>NUCLEOTIDE SEQUENCE</scope>
    <source>
        <strain evidence="1">Pd1</strain>
    </source>
</reference>